<evidence type="ECO:0000256" key="2">
    <source>
        <dbReference type="ARBA" id="ARBA00022692"/>
    </source>
</evidence>
<dbReference type="GO" id="GO:0016020">
    <property type="term" value="C:membrane"/>
    <property type="evidence" value="ECO:0007669"/>
    <property type="project" value="UniProtKB-SubCell"/>
</dbReference>
<protein>
    <recommendedName>
        <fullName evidence="6">NnrU domain-containing protein</fullName>
    </recommendedName>
</protein>
<name>A0A382E1Y9_9ZZZZ</name>
<dbReference type="Pfam" id="PF07298">
    <property type="entry name" value="NnrU"/>
    <property type="match status" value="1"/>
</dbReference>
<keyword evidence="3 5" id="KW-1133">Transmembrane helix</keyword>
<keyword evidence="2 5" id="KW-0812">Transmembrane</keyword>
<dbReference type="InterPro" id="IPR009915">
    <property type="entry name" value="NnrU_dom"/>
</dbReference>
<comment type="subcellular location">
    <subcellularLocation>
        <location evidence="1">Membrane</location>
        <topology evidence="1">Multi-pass membrane protein</topology>
    </subcellularLocation>
</comment>
<sequence length="185" mass="20515">MVFFLGIALFFGVHGLGLLPRLRNQLVNRIGQSAYMGLYSLFSIAGLACLVVGFDSVHTLELSIPIGSAVYSFSSYWMFLSFWLLISANLSTYVKLWTQHPMTWGIVIWALGHMLVNPDLHSWVLFGAFVTFVLISAMTSLKRNKQVGVSEPKAVLDLISLSLALAVTYLLQHFHESFTGVALSL</sequence>
<feature type="domain" description="NnrU" evidence="6">
    <location>
        <begin position="2"/>
        <end position="182"/>
    </location>
</feature>
<evidence type="ECO:0000256" key="4">
    <source>
        <dbReference type="ARBA" id="ARBA00023136"/>
    </source>
</evidence>
<organism evidence="7">
    <name type="scientific">marine metagenome</name>
    <dbReference type="NCBI Taxonomy" id="408172"/>
    <lineage>
        <taxon>unclassified sequences</taxon>
        <taxon>metagenomes</taxon>
        <taxon>ecological metagenomes</taxon>
    </lineage>
</organism>
<accession>A0A382E1Y9</accession>
<evidence type="ECO:0000313" key="7">
    <source>
        <dbReference type="EMBL" id="SVB44730.1"/>
    </source>
</evidence>
<feature type="transmembrane region" description="Helical" evidence="5">
    <location>
        <begin position="123"/>
        <end position="142"/>
    </location>
</feature>
<feature type="transmembrane region" description="Helical" evidence="5">
    <location>
        <begin position="34"/>
        <end position="54"/>
    </location>
</feature>
<reference evidence="7" key="1">
    <citation type="submission" date="2018-05" db="EMBL/GenBank/DDBJ databases">
        <authorList>
            <person name="Lanie J.A."/>
            <person name="Ng W.-L."/>
            <person name="Kazmierczak K.M."/>
            <person name="Andrzejewski T.M."/>
            <person name="Davidsen T.M."/>
            <person name="Wayne K.J."/>
            <person name="Tettelin H."/>
            <person name="Glass J.I."/>
            <person name="Rusch D."/>
            <person name="Podicherti R."/>
            <person name="Tsui H.-C.T."/>
            <person name="Winkler M.E."/>
        </authorList>
    </citation>
    <scope>NUCLEOTIDE SEQUENCE</scope>
</reference>
<keyword evidence="4 5" id="KW-0472">Membrane</keyword>
<dbReference type="EMBL" id="UINC01042295">
    <property type="protein sequence ID" value="SVB44730.1"/>
    <property type="molecule type" value="Genomic_DNA"/>
</dbReference>
<gene>
    <name evidence="7" type="ORF">METZ01_LOCUS197584</name>
</gene>
<evidence type="ECO:0000256" key="1">
    <source>
        <dbReference type="ARBA" id="ARBA00004141"/>
    </source>
</evidence>
<dbReference type="AlphaFoldDB" id="A0A382E1Y9"/>
<proteinExistence type="predicted"/>
<feature type="transmembrane region" description="Helical" evidence="5">
    <location>
        <begin position="154"/>
        <end position="171"/>
    </location>
</feature>
<evidence type="ECO:0000256" key="3">
    <source>
        <dbReference type="ARBA" id="ARBA00022989"/>
    </source>
</evidence>
<evidence type="ECO:0000256" key="5">
    <source>
        <dbReference type="SAM" id="Phobius"/>
    </source>
</evidence>
<evidence type="ECO:0000259" key="6">
    <source>
        <dbReference type="Pfam" id="PF07298"/>
    </source>
</evidence>
<feature type="transmembrane region" description="Helical" evidence="5">
    <location>
        <begin position="66"/>
        <end position="86"/>
    </location>
</feature>